<dbReference type="InterPro" id="IPR001810">
    <property type="entry name" value="F-box_dom"/>
</dbReference>
<dbReference type="InterPro" id="IPR036047">
    <property type="entry name" value="F-box-like_dom_sf"/>
</dbReference>
<protein>
    <recommendedName>
        <fullName evidence="1">F-box domain-containing protein</fullName>
    </recommendedName>
</protein>
<proteinExistence type="predicted"/>
<dbReference type="SUPFAM" id="SSF81383">
    <property type="entry name" value="F-box domain"/>
    <property type="match status" value="1"/>
</dbReference>
<dbReference type="AlphaFoldDB" id="A0AAD4BMG3"/>
<dbReference type="PROSITE" id="PS50181">
    <property type="entry name" value="FBOX"/>
    <property type="match status" value="1"/>
</dbReference>
<reference evidence="2" key="2">
    <citation type="journal article" date="2020" name="Nat. Commun.">
        <title>Large-scale genome sequencing of mycorrhizal fungi provides insights into the early evolution of symbiotic traits.</title>
        <authorList>
            <person name="Miyauchi S."/>
            <person name="Kiss E."/>
            <person name="Kuo A."/>
            <person name="Drula E."/>
            <person name="Kohler A."/>
            <person name="Sanchez-Garcia M."/>
            <person name="Morin E."/>
            <person name="Andreopoulos B."/>
            <person name="Barry K.W."/>
            <person name="Bonito G."/>
            <person name="Buee M."/>
            <person name="Carver A."/>
            <person name="Chen C."/>
            <person name="Cichocki N."/>
            <person name="Clum A."/>
            <person name="Culley D."/>
            <person name="Crous P.W."/>
            <person name="Fauchery L."/>
            <person name="Girlanda M."/>
            <person name="Hayes R.D."/>
            <person name="Keri Z."/>
            <person name="LaButti K."/>
            <person name="Lipzen A."/>
            <person name="Lombard V."/>
            <person name="Magnuson J."/>
            <person name="Maillard F."/>
            <person name="Murat C."/>
            <person name="Nolan M."/>
            <person name="Ohm R.A."/>
            <person name="Pangilinan J."/>
            <person name="Pereira M.F."/>
            <person name="Perotto S."/>
            <person name="Peter M."/>
            <person name="Pfister S."/>
            <person name="Riley R."/>
            <person name="Sitrit Y."/>
            <person name="Stielow J.B."/>
            <person name="Szollosi G."/>
            <person name="Zifcakova L."/>
            <person name="Stursova M."/>
            <person name="Spatafora J.W."/>
            <person name="Tedersoo L."/>
            <person name="Vaario L.M."/>
            <person name="Yamada A."/>
            <person name="Yan M."/>
            <person name="Wang P."/>
            <person name="Xu J."/>
            <person name="Bruns T."/>
            <person name="Baldrian P."/>
            <person name="Vilgalys R."/>
            <person name="Dunand C."/>
            <person name="Henrissat B."/>
            <person name="Grigoriev I.V."/>
            <person name="Hibbett D."/>
            <person name="Nagy L.G."/>
            <person name="Martin F.M."/>
        </authorList>
    </citation>
    <scope>NUCLEOTIDE SEQUENCE</scope>
    <source>
        <strain evidence="2">BED1</strain>
    </source>
</reference>
<dbReference type="Proteomes" id="UP001194468">
    <property type="component" value="Unassembled WGS sequence"/>
</dbReference>
<reference evidence="2" key="1">
    <citation type="submission" date="2019-10" db="EMBL/GenBank/DDBJ databases">
        <authorList>
            <consortium name="DOE Joint Genome Institute"/>
            <person name="Kuo A."/>
            <person name="Miyauchi S."/>
            <person name="Kiss E."/>
            <person name="Drula E."/>
            <person name="Kohler A."/>
            <person name="Sanchez-Garcia M."/>
            <person name="Andreopoulos B."/>
            <person name="Barry K.W."/>
            <person name="Bonito G."/>
            <person name="Buee M."/>
            <person name="Carver A."/>
            <person name="Chen C."/>
            <person name="Cichocki N."/>
            <person name="Clum A."/>
            <person name="Culley D."/>
            <person name="Crous P.W."/>
            <person name="Fauchery L."/>
            <person name="Girlanda M."/>
            <person name="Hayes R."/>
            <person name="Keri Z."/>
            <person name="LaButti K."/>
            <person name="Lipzen A."/>
            <person name="Lombard V."/>
            <person name="Magnuson J."/>
            <person name="Maillard F."/>
            <person name="Morin E."/>
            <person name="Murat C."/>
            <person name="Nolan M."/>
            <person name="Ohm R."/>
            <person name="Pangilinan J."/>
            <person name="Pereira M."/>
            <person name="Perotto S."/>
            <person name="Peter M."/>
            <person name="Riley R."/>
            <person name="Sitrit Y."/>
            <person name="Stielow B."/>
            <person name="Szollosi G."/>
            <person name="Zifcakova L."/>
            <person name="Stursova M."/>
            <person name="Spatafora J.W."/>
            <person name="Tedersoo L."/>
            <person name="Vaario L.-M."/>
            <person name="Yamada A."/>
            <person name="Yan M."/>
            <person name="Wang P."/>
            <person name="Xu J."/>
            <person name="Bruns T."/>
            <person name="Baldrian P."/>
            <person name="Vilgalys R."/>
            <person name="Henrissat B."/>
            <person name="Grigoriev I.V."/>
            <person name="Hibbett D."/>
            <person name="Nagy L.G."/>
            <person name="Martin F.M."/>
        </authorList>
    </citation>
    <scope>NUCLEOTIDE SEQUENCE</scope>
    <source>
        <strain evidence="2">BED1</strain>
    </source>
</reference>
<feature type="domain" description="F-box" evidence="1">
    <location>
        <begin position="16"/>
        <end position="65"/>
    </location>
</feature>
<dbReference type="EMBL" id="WHUW01000026">
    <property type="protein sequence ID" value="KAF8435093.1"/>
    <property type="molecule type" value="Genomic_DNA"/>
</dbReference>
<name>A0AAD4BMG3_BOLED</name>
<sequence>MPQASLKRRRHRKPKPGAFFELNLDVLFIIAEYLHPKDLLSLSRTCQSLRELLMDESSTLVWKTARRQVDGLPDCPPDLTEQEYADLVFDARCHMCGRRVRTVLWYIRCRYCADCKLKYLIDRESCDKIIRDNDVLATEELKINKEDVSWVDVGQMESFLDEYDASFDKKQLLDDRKKQYDTIWMHAYACESWQGKRERERKRNLEQLRREREQSIFERLKEHGYGPEIEYFGQPEFQSSYKSAFRSSKLLTDKVWSNMWPEWLEIMKAFRSRRLKEDVYPQRRRLLAIEYENYMTQPSLDTPSFDLLPHVVDITRLPLFEDIIKAPEATQMDRKPFASAFAQLPAFVGGWKKKLDVGLAKLIKIPSRLFSEDLTGGRVVPSSNTLSTESSQTSTKLQLACALFRTVNGVFAHPEVFSMCRRYSSNSEDDSNPVGPIVKQLDITFMEEAAYIVHVCGLDPNVATVDDMDRRNARLRCLWDDRNSYNLVMNWRNAILYINARGRLHGSWFVDSVRPVVFSSHERWQLISDEHVDAIQAIEQSIEKLPPEHVRCLLCRPSMGDALQWNDFAVHFTRCHNIDEKEIKQGVHYMPLGICNSPALGVEMVQQGEEVTFRVSPQDDVFTRASLRRRRAGRRSQ</sequence>
<dbReference type="SMART" id="SM00256">
    <property type="entry name" value="FBOX"/>
    <property type="match status" value="1"/>
</dbReference>
<comment type="caution">
    <text evidence="2">The sequence shown here is derived from an EMBL/GenBank/DDBJ whole genome shotgun (WGS) entry which is preliminary data.</text>
</comment>
<evidence type="ECO:0000259" key="1">
    <source>
        <dbReference type="PROSITE" id="PS50181"/>
    </source>
</evidence>
<keyword evidence="3" id="KW-1185">Reference proteome</keyword>
<accession>A0AAD4BMG3</accession>
<dbReference type="Pfam" id="PF00646">
    <property type="entry name" value="F-box"/>
    <property type="match status" value="1"/>
</dbReference>
<gene>
    <name evidence="2" type="ORF">L210DRAFT_3551892</name>
</gene>
<evidence type="ECO:0000313" key="3">
    <source>
        <dbReference type="Proteomes" id="UP001194468"/>
    </source>
</evidence>
<evidence type="ECO:0000313" key="2">
    <source>
        <dbReference type="EMBL" id="KAF8435093.1"/>
    </source>
</evidence>
<organism evidence="2 3">
    <name type="scientific">Boletus edulis BED1</name>
    <dbReference type="NCBI Taxonomy" id="1328754"/>
    <lineage>
        <taxon>Eukaryota</taxon>
        <taxon>Fungi</taxon>
        <taxon>Dikarya</taxon>
        <taxon>Basidiomycota</taxon>
        <taxon>Agaricomycotina</taxon>
        <taxon>Agaricomycetes</taxon>
        <taxon>Agaricomycetidae</taxon>
        <taxon>Boletales</taxon>
        <taxon>Boletineae</taxon>
        <taxon>Boletaceae</taxon>
        <taxon>Boletoideae</taxon>
        <taxon>Boletus</taxon>
    </lineage>
</organism>